<dbReference type="AlphaFoldDB" id="A0A8H6ZBT1"/>
<evidence type="ECO:0000256" key="1">
    <source>
        <dbReference type="ARBA" id="ARBA00023002"/>
    </source>
</evidence>
<dbReference type="GO" id="GO:0051287">
    <property type="term" value="F:NAD binding"/>
    <property type="evidence" value="ECO:0007669"/>
    <property type="project" value="InterPro"/>
</dbReference>
<dbReference type="EMBL" id="JACAZH010000002">
    <property type="protein sequence ID" value="KAF7374374.1"/>
    <property type="molecule type" value="Genomic_DNA"/>
</dbReference>
<dbReference type="InterPro" id="IPR006139">
    <property type="entry name" value="D-isomer_2_OHA_DH_cat_dom"/>
</dbReference>
<dbReference type="Gene3D" id="3.40.50.720">
    <property type="entry name" value="NAD(P)-binding Rossmann-like Domain"/>
    <property type="match status" value="2"/>
</dbReference>
<dbReference type="GO" id="GO:0005829">
    <property type="term" value="C:cytosol"/>
    <property type="evidence" value="ECO:0007669"/>
    <property type="project" value="TreeGrafter"/>
</dbReference>
<accession>A0A8H6ZBT1</accession>
<keyword evidence="1 2" id="KW-0560">Oxidoreductase</keyword>
<dbReference type="InterPro" id="IPR006140">
    <property type="entry name" value="D-isomer_DH_NAD-bd"/>
</dbReference>
<dbReference type="PANTHER" id="PTHR10996:SF129">
    <property type="entry name" value="2-HYDROXYACID DEHYDROGENASE C1773.17C-RELATED"/>
    <property type="match status" value="1"/>
</dbReference>
<dbReference type="Proteomes" id="UP000623467">
    <property type="component" value="Unassembled WGS sequence"/>
</dbReference>
<dbReference type="InterPro" id="IPR029753">
    <property type="entry name" value="D-isomer_DH_CS"/>
</dbReference>
<feature type="domain" description="D-isomer specific 2-hydroxyacid dehydrogenase catalytic" evidence="3">
    <location>
        <begin position="75"/>
        <end position="346"/>
    </location>
</feature>
<reference evidence="5" key="1">
    <citation type="submission" date="2020-05" db="EMBL/GenBank/DDBJ databases">
        <title>Mycena genomes resolve the evolution of fungal bioluminescence.</title>
        <authorList>
            <person name="Tsai I.J."/>
        </authorList>
    </citation>
    <scope>NUCLEOTIDE SEQUENCE</scope>
    <source>
        <strain evidence="5">160909Yilan</strain>
    </source>
</reference>
<dbReference type="InterPro" id="IPR036291">
    <property type="entry name" value="NAD(P)-bd_dom_sf"/>
</dbReference>
<dbReference type="PROSITE" id="PS00671">
    <property type="entry name" value="D_2_HYDROXYACID_DH_3"/>
    <property type="match status" value="1"/>
</dbReference>
<sequence>MTPDRPILTLGPGTFAVHEWETLCKRYEIDTIPWAEFADRASGMKAIAAAVAARAAAGKSPYTAFIGFFDFWNFAPFNEEMLGPLIKNGCRLVCGAGAGYEIIDVDWLASQGAYYCNTPTAITVSTANGALMLILAATRAASQGDMYARTGRWRGNASVPPGVLPLGEDIEGMTLGIIGLGSIGKALSTRAQACGMKIIYYNRHRVPESEENGAVYVSMDELLASSDVISVNCRLTPETRGLLGPVTFSKMKNGVFIVNTARGPIINEDALVQALKSGKVSRVGLDVFEHEPNIHPGLLDPSMSHRVTLQAHMTGRTMQAFYKAELELFKSLEEFMRGEKPEYAVNAPRTTLDPDQTKRRLVLPTIWCIYIYCARFVLWTITKIIEDGGGDIHSKEFVQNCETGKVDARDAAQIVAAYSLWRGTHGSINL</sequence>
<proteinExistence type="inferred from homology"/>
<dbReference type="Pfam" id="PF00389">
    <property type="entry name" value="2-Hacid_dh"/>
    <property type="match status" value="1"/>
</dbReference>
<dbReference type="InterPro" id="IPR050223">
    <property type="entry name" value="D-isomer_2-hydroxyacid_DH"/>
</dbReference>
<evidence type="ECO:0000259" key="4">
    <source>
        <dbReference type="Pfam" id="PF02826"/>
    </source>
</evidence>
<evidence type="ECO:0000259" key="3">
    <source>
        <dbReference type="Pfam" id="PF00389"/>
    </source>
</evidence>
<comment type="similarity">
    <text evidence="2">Belongs to the D-isomer specific 2-hydroxyacid dehydrogenase family.</text>
</comment>
<dbReference type="PANTHER" id="PTHR10996">
    <property type="entry name" value="2-HYDROXYACID DEHYDROGENASE-RELATED"/>
    <property type="match status" value="1"/>
</dbReference>
<dbReference type="GO" id="GO:0016618">
    <property type="term" value="F:hydroxypyruvate reductase [NAD(P)H] activity"/>
    <property type="evidence" value="ECO:0007669"/>
    <property type="project" value="TreeGrafter"/>
</dbReference>
<dbReference type="PROSITE" id="PS00065">
    <property type="entry name" value="D_2_HYDROXYACID_DH_1"/>
    <property type="match status" value="1"/>
</dbReference>
<keyword evidence="6" id="KW-1185">Reference proteome</keyword>
<gene>
    <name evidence="5" type="ORF">MSAN_00321400</name>
</gene>
<feature type="domain" description="D-isomer specific 2-hydroxyacid dehydrogenase NAD-binding" evidence="4">
    <location>
        <begin position="131"/>
        <end position="313"/>
    </location>
</feature>
<dbReference type="SUPFAM" id="SSF51735">
    <property type="entry name" value="NAD(P)-binding Rossmann-fold domains"/>
    <property type="match status" value="1"/>
</dbReference>
<evidence type="ECO:0000313" key="5">
    <source>
        <dbReference type="EMBL" id="KAF7374374.1"/>
    </source>
</evidence>
<name>A0A8H6ZBT1_9AGAR</name>
<dbReference type="Pfam" id="PF02826">
    <property type="entry name" value="2-Hacid_dh_C"/>
    <property type="match status" value="1"/>
</dbReference>
<dbReference type="OrthoDB" id="298012at2759"/>
<evidence type="ECO:0000313" key="6">
    <source>
        <dbReference type="Proteomes" id="UP000623467"/>
    </source>
</evidence>
<dbReference type="GO" id="GO:0030267">
    <property type="term" value="F:glyoxylate reductase (NADPH) activity"/>
    <property type="evidence" value="ECO:0007669"/>
    <property type="project" value="TreeGrafter"/>
</dbReference>
<protein>
    <submittedName>
        <fullName evidence="5">Uncharacterized protein</fullName>
    </submittedName>
</protein>
<dbReference type="SUPFAM" id="SSF52283">
    <property type="entry name" value="Formate/glycerate dehydrogenase catalytic domain-like"/>
    <property type="match status" value="1"/>
</dbReference>
<dbReference type="InterPro" id="IPR029752">
    <property type="entry name" value="D-isomer_DH_CS1"/>
</dbReference>
<comment type="caution">
    <text evidence="5">The sequence shown here is derived from an EMBL/GenBank/DDBJ whole genome shotgun (WGS) entry which is preliminary data.</text>
</comment>
<dbReference type="CDD" id="cd12168">
    <property type="entry name" value="Mand_dh_like"/>
    <property type="match status" value="1"/>
</dbReference>
<organism evidence="5 6">
    <name type="scientific">Mycena sanguinolenta</name>
    <dbReference type="NCBI Taxonomy" id="230812"/>
    <lineage>
        <taxon>Eukaryota</taxon>
        <taxon>Fungi</taxon>
        <taxon>Dikarya</taxon>
        <taxon>Basidiomycota</taxon>
        <taxon>Agaricomycotina</taxon>
        <taxon>Agaricomycetes</taxon>
        <taxon>Agaricomycetidae</taxon>
        <taxon>Agaricales</taxon>
        <taxon>Marasmiineae</taxon>
        <taxon>Mycenaceae</taxon>
        <taxon>Mycena</taxon>
    </lineage>
</organism>
<evidence type="ECO:0000256" key="2">
    <source>
        <dbReference type="RuleBase" id="RU003719"/>
    </source>
</evidence>